<protein>
    <recommendedName>
        <fullName evidence="1">TAP-C domain-containing protein</fullName>
    </recommendedName>
</protein>
<dbReference type="Proteomes" id="UP000503840">
    <property type="component" value="Unassembled WGS sequence"/>
</dbReference>
<keyword evidence="3" id="KW-1185">Reference proteome</keyword>
<accession>A0A7J0BJT2</accession>
<evidence type="ECO:0000313" key="3">
    <source>
        <dbReference type="Proteomes" id="UP000503840"/>
    </source>
</evidence>
<comment type="caution">
    <text evidence="2">The sequence shown here is derived from an EMBL/GenBank/DDBJ whole genome shotgun (WGS) entry which is preliminary data.</text>
</comment>
<proteinExistence type="predicted"/>
<reference evidence="2 3" key="1">
    <citation type="submission" date="2020-05" db="EMBL/GenBank/DDBJ databases">
        <title>Draft genome sequence of Desulfovibrio sp. strain HN2T.</title>
        <authorList>
            <person name="Ueno A."/>
            <person name="Tamazawa S."/>
            <person name="Tamamura S."/>
            <person name="Murakami T."/>
            <person name="Kiyama T."/>
            <person name="Inomata H."/>
            <person name="Amano Y."/>
            <person name="Miyakawa K."/>
            <person name="Tamaki H."/>
            <person name="Naganuma T."/>
            <person name="Kaneko K."/>
        </authorList>
    </citation>
    <scope>NUCLEOTIDE SEQUENCE [LARGE SCALE GENOMIC DNA]</scope>
    <source>
        <strain evidence="2 3">HN2</strain>
    </source>
</reference>
<dbReference type="PROSITE" id="PS51281">
    <property type="entry name" value="TAP_C"/>
    <property type="match status" value="1"/>
</dbReference>
<evidence type="ECO:0000259" key="1">
    <source>
        <dbReference type="PROSITE" id="PS51281"/>
    </source>
</evidence>
<dbReference type="AlphaFoldDB" id="A0A7J0BJT2"/>
<gene>
    <name evidence="2" type="ORF">DSM101010T_24180</name>
</gene>
<name>A0A7J0BJT2_9BACT</name>
<dbReference type="EMBL" id="BLVO01000013">
    <property type="protein sequence ID" value="GFM34053.1"/>
    <property type="molecule type" value="Genomic_DNA"/>
</dbReference>
<dbReference type="RefSeq" id="WP_174405682.1">
    <property type="nucleotide sequence ID" value="NZ_BLVO01000013.1"/>
</dbReference>
<dbReference type="GO" id="GO:0051028">
    <property type="term" value="P:mRNA transport"/>
    <property type="evidence" value="ECO:0007669"/>
    <property type="project" value="InterPro"/>
</dbReference>
<sequence length="66" mass="7375">MTEAEVQYIAKLLENKSDNYKLAYVAAYHAAKGGNVIPPQAFYHFLRTLQEADGVDPSQLKDPSFT</sequence>
<evidence type="ECO:0000313" key="2">
    <source>
        <dbReference type="EMBL" id="GFM34053.1"/>
    </source>
</evidence>
<feature type="domain" description="TAP-C" evidence="1">
    <location>
        <begin position="1"/>
        <end position="45"/>
    </location>
</feature>
<dbReference type="InterPro" id="IPR005637">
    <property type="entry name" value="TAP_C_dom"/>
</dbReference>
<organism evidence="2 3">
    <name type="scientific">Desulfovibrio subterraneus</name>
    <dbReference type="NCBI Taxonomy" id="2718620"/>
    <lineage>
        <taxon>Bacteria</taxon>
        <taxon>Pseudomonadati</taxon>
        <taxon>Thermodesulfobacteriota</taxon>
        <taxon>Desulfovibrionia</taxon>
        <taxon>Desulfovibrionales</taxon>
        <taxon>Desulfovibrionaceae</taxon>
        <taxon>Desulfovibrio</taxon>
    </lineage>
</organism>